<dbReference type="RefSeq" id="WP_115841378.1">
    <property type="nucleotide sequence ID" value="NZ_CP183976.1"/>
</dbReference>
<proteinExistence type="predicted"/>
<comment type="caution">
    <text evidence="2">The sequence shown here is derived from an EMBL/GenBank/DDBJ whole genome shotgun (WGS) entry which is preliminary data.</text>
</comment>
<protein>
    <submittedName>
        <fullName evidence="2">Uncharacterized protein</fullName>
    </submittedName>
</protein>
<dbReference type="EMBL" id="QTJR01000002">
    <property type="protein sequence ID" value="RDY68863.1"/>
    <property type="molecule type" value="Genomic_DNA"/>
</dbReference>
<dbReference type="SUPFAM" id="SSF48452">
    <property type="entry name" value="TPR-like"/>
    <property type="match status" value="1"/>
</dbReference>
<dbReference type="InterPro" id="IPR011990">
    <property type="entry name" value="TPR-like_helical_dom_sf"/>
</dbReference>
<evidence type="ECO:0000256" key="1">
    <source>
        <dbReference type="SAM" id="SignalP"/>
    </source>
</evidence>
<evidence type="ECO:0000313" key="3">
    <source>
        <dbReference type="Proteomes" id="UP000256829"/>
    </source>
</evidence>
<keyword evidence="1" id="KW-0732">Signal</keyword>
<keyword evidence="3" id="KW-1185">Reference proteome</keyword>
<dbReference type="Proteomes" id="UP000256829">
    <property type="component" value="Unassembled WGS sequence"/>
</dbReference>
<accession>A0A3D8VHQ1</accession>
<name>A0A3D8VHQ1_9GAMM</name>
<dbReference type="AlphaFoldDB" id="A0A3D8VHQ1"/>
<organism evidence="2 3">
    <name type="scientific">Lysobacter soli</name>
    <dbReference type="NCBI Taxonomy" id="453783"/>
    <lineage>
        <taxon>Bacteria</taxon>
        <taxon>Pseudomonadati</taxon>
        <taxon>Pseudomonadota</taxon>
        <taxon>Gammaproteobacteria</taxon>
        <taxon>Lysobacterales</taxon>
        <taxon>Lysobacteraceae</taxon>
        <taxon>Lysobacter</taxon>
    </lineage>
</organism>
<reference evidence="2 3" key="1">
    <citation type="submission" date="2018-08" db="EMBL/GenBank/DDBJ databases">
        <title>Lysobacter soli KCTC 22011, whole genome shotgun sequence.</title>
        <authorList>
            <person name="Zhang X."/>
            <person name="Feng G."/>
            <person name="Zhu H."/>
        </authorList>
    </citation>
    <scope>NUCLEOTIDE SEQUENCE [LARGE SCALE GENOMIC DNA]</scope>
    <source>
        <strain evidence="2 3">KCTC 22011</strain>
    </source>
</reference>
<gene>
    <name evidence="2" type="ORF">DX912_05060</name>
</gene>
<dbReference type="Gene3D" id="1.25.40.10">
    <property type="entry name" value="Tetratricopeptide repeat domain"/>
    <property type="match status" value="1"/>
</dbReference>
<feature type="signal peptide" evidence="1">
    <location>
        <begin position="1"/>
        <end position="18"/>
    </location>
</feature>
<feature type="chain" id="PRO_5017818046" evidence="1">
    <location>
        <begin position="19"/>
        <end position="177"/>
    </location>
</feature>
<evidence type="ECO:0000313" key="2">
    <source>
        <dbReference type="EMBL" id="RDY68863.1"/>
    </source>
</evidence>
<sequence length="177" mass="19170">MKTSLSVAIAAAVFVAGAGVGYTAQKQQKTTTAMYHAKASPEAAKELLAVAKLQAGKGSWEQIAVGRVYYLGGFKAEGQAIFDAILAGKHEDSDVFRIARVYSEAGEWDKARPMFDRYFQSTDDDGTGYAEVGALYLLGGDRQTGEQMFDRSVAIESNDLWATLHMAGAYLNVRPQE</sequence>